<organism evidence="14 15">
    <name type="scientific">Euzebyella saccharophila</name>
    <dbReference type="NCBI Taxonomy" id="679664"/>
    <lineage>
        <taxon>Bacteria</taxon>
        <taxon>Pseudomonadati</taxon>
        <taxon>Bacteroidota</taxon>
        <taxon>Flavobacteriia</taxon>
        <taxon>Flavobacteriales</taxon>
        <taxon>Flavobacteriaceae</taxon>
        <taxon>Euzebyella</taxon>
    </lineage>
</organism>
<evidence type="ECO:0000256" key="5">
    <source>
        <dbReference type="ARBA" id="ARBA00011245"/>
    </source>
</evidence>
<dbReference type="InterPro" id="IPR001279">
    <property type="entry name" value="Metallo-B-lactamas"/>
</dbReference>
<evidence type="ECO:0000256" key="8">
    <source>
        <dbReference type="ARBA" id="ARBA00022729"/>
    </source>
</evidence>
<evidence type="ECO:0000313" key="14">
    <source>
        <dbReference type="EMBL" id="MFC4096397.1"/>
    </source>
</evidence>
<evidence type="ECO:0000256" key="10">
    <source>
        <dbReference type="ARBA" id="ARBA00022801"/>
    </source>
</evidence>
<comment type="similarity">
    <text evidence="4">Belongs to the metallo-beta-lactamase superfamily. Class-B beta-lactamase family.</text>
</comment>
<keyword evidence="9" id="KW-0574">Periplasm</keyword>
<feature type="domain" description="Metallo-beta-lactamase" evidence="13">
    <location>
        <begin position="63"/>
        <end position="232"/>
    </location>
</feature>
<dbReference type="PANTHER" id="PTHR42951:SF4">
    <property type="entry name" value="ACYL-COENZYME A THIOESTERASE MBLAC2"/>
    <property type="match status" value="1"/>
</dbReference>
<keyword evidence="11" id="KW-0862">Zinc</keyword>
<dbReference type="EC" id="3.5.2.6" evidence="6"/>
<evidence type="ECO:0000256" key="4">
    <source>
        <dbReference type="ARBA" id="ARBA00005250"/>
    </source>
</evidence>
<proteinExistence type="inferred from homology"/>
<sequence>MKLPTMRVQIPVFLFLLLLTGLACKSAKNSIAYSSETLKMIPVSKNSYIHVSYLQTDSFGKVACNGLVYMNGNEAVVVDTPVDAEVSEELMHWISETQQKTITAVVANHFHDDCVGGLEAFHQKGIPSYGNELTLELAKKEGNQVPQNAFSETLEMKVGDGKIIHQFVGEGHTRDNIVSYVPEDQLLFGGCLVKEVDASKGYLGDANVNEWSSTAVKVKEAFPDAKIVIPGHGQHGGTELLDYTAQLFKEP</sequence>
<dbReference type="CDD" id="cd16302">
    <property type="entry name" value="CcrA-like_MBL-B1"/>
    <property type="match status" value="1"/>
</dbReference>
<comment type="subcellular location">
    <subcellularLocation>
        <location evidence="3">Periplasm</location>
    </subcellularLocation>
</comment>
<dbReference type="InterPro" id="IPR001018">
    <property type="entry name" value="Beta-lactamase_class-B_CS"/>
</dbReference>
<gene>
    <name evidence="14" type="primary">bla</name>
    <name evidence="14" type="ORF">ACFOUT_10975</name>
</gene>
<evidence type="ECO:0000256" key="6">
    <source>
        <dbReference type="ARBA" id="ARBA00012865"/>
    </source>
</evidence>
<reference evidence="15" key="1">
    <citation type="journal article" date="2019" name="Int. J. Syst. Evol. Microbiol.">
        <title>The Global Catalogue of Microorganisms (GCM) 10K type strain sequencing project: providing services to taxonomists for standard genome sequencing and annotation.</title>
        <authorList>
            <consortium name="The Broad Institute Genomics Platform"/>
            <consortium name="The Broad Institute Genome Sequencing Center for Infectious Disease"/>
            <person name="Wu L."/>
            <person name="Ma J."/>
        </authorList>
    </citation>
    <scope>NUCLEOTIDE SEQUENCE [LARGE SCALE GENOMIC DNA]</scope>
    <source>
        <strain evidence="15">CECT 7477</strain>
    </source>
</reference>
<keyword evidence="12" id="KW-0046">Antibiotic resistance</keyword>
<evidence type="ECO:0000256" key="11">
    <source>
        <dbReference type="ARBA" id="ARBA00022833"/>
    </source>
</evidence>
<evidence type="ECO:0000256" key="3">
    <source>
        <dbReference type="ARBA" id="ARBA00004418"/>
    </source>
</evidence>
<dbReference type="PROSITE" id="PS51257">
    <property type="entry name" value="PROKAR_LIPOPROTEIN"/>
    <property type="match status" value="1"/>
</dbReference>
<dbReference type="PROSITE" id="PS00744">
    <property type="entry name" value="BETA_LACTAMASE_B_2"/>
    <property type="match status" value="1"/>
</dbReference>
<evidence type="ECO:0000259" key="13">
    <source>
        <dbReference type="SMART" id="SM00849"/>
    </source>
</evidence>
<evidence type="ECO:0000256" key="7">
    <source>
        <dbReference type="ARBA" id="ARBA00022723"/>
    </source>
</evidence>
<dbReference type="Pfam" id="PF00753">
    <property type="entry name" value="Lactamase_B"/>
    <property type="match status" value="1"/>
</dbReference>
<evidence type="ECO:0000256" key="1">
    <source>
        <dbReference type="ARBA" id="ARBA00001526"/>
    </source>
</evidence>
<keyword evidence="15" id="KW-1185">Reference proteome</keyword>
<dbReference type="PANTHER" id="PTHR42951">
    <property type="entry name" value="METALLO-BETA-LACTAMASE DOMAIN-CONTAINING"/>
    <property type="match status" value="1"/>
</dbReference>
<dbReference type="SMART" id="SM00849">
    <property type="entry name" value="Lactamase_B"/>
    <property type="match status" value="1"/>
</dbReference>
<keyword evidence="8" id="KW-0732">Signal</keyword>
<keyword evidence="7" id="KW-0479">Metal-binding</keyword>
<name>A0ABV8JTT5_9FLAO</name>
<dbReference type="Proteomes" id="UP001595814">
    <property type="component" value="Unassembled WGS sequence"/>
</dbReference>
<evidence type="ECO:0000256" key="9">
    <source>
        <dbReference type="ARBA" id="ARBA00022764"/>
    </source>
</evidence>
<dbReference type="InterPro" id="IPR036866">
    <property type="entry name" value="RibonucZ/Hydroxyglut_hydro"/>
</dbReference>
<protein>
    <recommendedName>
        <fullName evidence="6">beta-lactamase</fullName>
        <ecNumber evidence="6">3.5.2.6</ecNumber>
    </recommendedName>
</protein>
<dbReference type="NCBIfam" id="NF012229">
    <property type="entry name" value="bla_class_B_core"/>
    <property type="match status" value="1"/>
</dbReference>
<evidence type="ECO:0000256" key="12">
    <source>
        <dbReference type="ARBA" id="ARBA00023251"/>
    </source>
</evidence>
<dbReference type="EMBL" id="JBHSAW010000006">
    <property type="protein sequence ID" value="MFC4096397.1"/>
    <property type="molecule type" value="Genomic_DNA"/>
</dbReference>
<evidence type="ECO:0000256" key="2">
    <source>
        <dbReference type="ARBA" id="ARBA00001947"/>
    </source>
</evidence>
<dbReference type="GO" id="GO:0008800">
    <property type="term" value="F:beta-lactamase activity"/>
    <property type="evidence" value="ECO:0007669"/>
    <property type="project" value="UniProtKB-EC"/>
</dbReference>
<evidence type="ECO:0000313" key="15">
    <source>
        <dbReference type="Proteomes" id="UP001595814"/>
    </source>
</evidence>
<keyword evidence="10 14" id="KW-0378">Hydrolase</keyword>
<dbReference type="InterPro" id="IPR050855">
    <property type="entry name" value="NDM-1-like"/>
</dbReference>
<comment type="caution">
    <text evidence="14">The sequence shown here is derived from an EMBL/GenBank/DDBJ whole genome shotgun (WGS) entry which is preliminary data.</text>
</comment>
<dbReference type="SUPFAM" id="SSF56281">
    <property type="entry name" value="Metallo-hydrolase/oxidoreductase"/>
    <property type="match status" value="1"/>
</dbReference>
<comment type="cofactor">
    <cofactor evidence="2">
        <name>Zn(2+)</name>
        <dbReference type="ChEBI" id="CHEBI:29105"/>
    </cofactor>
</comment>
<dbReference type="InterPro" id="IPR058199">
    <property type="entry name" value="BlaB//VIM/IMP-1"/>
</dbReference>
<dbReference type="NCBIfam" id="NF033088">
    <property type="entry name" value="bla_subclass_B1"/>
    <property type="match status" value="1"/>
</dbReference>
<dbReference type="Gene3D" id="3.60.15.10">
    <property type="entry name" value="Ribonuclease Z/Hydroxyacylglutathione hydrolase-like"/>
    <property type="match status" value="1"/>
</dbReference>
<comment type="catalytic activity">
    <reaction evidence="1">
        <text>a beta-lactam + H2O = a substituted beta-amino acid</text>
        <dbReference type="Rhea" id="RHEA:20401"/>
        <dbReference type="ChEBI" id="CHEBI:15377"/>
        <dbReference type="ChEBI" id="CHEBI:35627"/>
        <dbReference type="ChEBI" id="CHEBI:140347"/>
        <dbReference type="EC" id="3.5.2.6"/>
    </reaction>
</comment>
<accession>A0ABV8JTT5</accession>
<comment type="subunit">
    <text evidence="5">Monomer.</text>
</comment>
<dbReference type="RefSeq" id="WP_317175512.1">
    <property type="nucleotide sequence ID" value="NZ_JACYFJ010000007.1"/>
</dbReference>